<evidence type="ECO:0000256" key="9">
    <source>
        <dbReference type="ARBA" id="ARBA00023027"/>
    </source>
</evidence>
<evidence type="ECO:0000256" key="11">
    <source>
        <dbReference type="HAMAP-Rule" id="MF_00244"/>
    </source>
</evidence>
<keyword evidence="7 11" id="KW-0547">Nucleotide-binding</keyword>
<evidence type="ECO:0000256" key="3">
    <source>
        <dbReference type="ARBA" id="ARBA00009014"/>
    </source>
</evidence>
<dbReference type="GO" id="GO:0009435">
    <property type="term" value="P:NAD+ biosynthetic process"/>
    <property type="evidence" value="ECO:0007669"/>
    <property type="project" value="UniProtKB-UniRule"/>
</dbReference>
<evidence type="ECO:0000256" key="5">
    <source>
        <dbReference type="ARBA" id="ARBA00022679"/>
    </source>
</evidence>
<protein>
    <recommendedName>
        <fullName evidence="11">Probable nicotinate-nucleotide adenylyltransferase</fullName>
        <ecNumber evidence="11">2.7.7.18</ecNumber>
    </recommendedName>
    <alternativeName>
        <fullName evidence="11">Deamido-NAD(+) diphosphorylase</fullName>
    </alternativeName>
    <alternativeName>
        <fullName evidence="11">Deamido-NAD(+) pyrophosphorylase</fullName>
    </alternativeName>
    <alternativeName>
        <fullName evidence="11">Nicotinate mononucleotide adenylyltransferase</fullName>
        <shortName evidence="11">NaMN adenylyltransferase</shortName>
    </alternativeName>
</protein>
<evidence type="ECO:0000256" key="1">
    <source>
        <dbReference type="ARBA" id="ARBA00002324"/>
    </source>
</evidence>
<comment type="catalytic activity">
    <reaction evidence="10 11">
        <text>nicotinate beta-D-ribonucleotide + ATP + H(+) = deamido-NAD(+) + diphosphate</text>
        <dbReference type="Rhea" id="RHEA:22860"/>
        <dbReference type="ChEBI" id="CHEBI:15378"/>
        <dbReference type="ChEBI" id="CHEBI:30616"/>
        <dbReference type="ChEBI" id="CHEBI:33019"/>
        <dbReference type="ChEBI" id="CHEBI:57502"/>
        <dbReference type="ChEBI" id="CHEBI:58437"/>
        <dbReference type="EC" id="2.7.7.18"/>
    </reaction>
</comment>
<keyword evidence="5 11" id="KW-0808">Transferase</keyword>
<dbReference type="EMBL" id="PVXL01000021">
    <property type="protein sequence ID" value="PRR76398.1"/>
    <property type="molecule type" value="Genomic_DNA"/>
</dbReference>
<name>A0A9X7J5E9_9FIRM</name>
<proteinExistence type="inferred from homology"/>
<comment type="similarity">
    <text evidence="3 11">Belongs to the NadD family.</text>
</comment>
<keyword evidence="14" id="KW-1185">Reference proteome</keyword>
<evidence type="ECO:0000256" key="10">
    <source>
        <dbReference type="ARBA" id="ARBA00048721"/>
    </source>
</evidence>
<dbReference type="AlphaFoldDB" id="A0A9X7J5E9"/>
<dbReference type="GO" id="GO:0005524">
    <property type="term" value="F:ATP binding"/>
    <property type="evidence" value="ECO:0007669"/>
    <property type="project" value="UniProtKB-KW"/>
</dbReference>
<dbReference type="Pfam" id="PF01467">
    <property type="entry name" value="CTP_transf_like"/>
    <property type="match status" value="1"/>
</dbReference>
<keyword evidence="8 11" id="KW-0067">ATP-binding</keyword>
<feature type="domain" description="Cytidyltransferase-like" evidence="12">
    <location>
        <begin position="61"/>
        <end position="228"/>
    </location>
</feature>
<dbReference type="InterPro" id="IPR014729">
    <property type="entry name" value="Rossmann-like_a/b/a_fold"/>
</dbReference>
<comment type="pathway">
    <text evidence="2 11">Cofactor biosynthesis; NAD(+) biosynthesis; deamido-NAD(+) from nicotinate D-ribonucleotide: step 1/1.</text>
</comment>
<organism evidence="13 14">
    <name type="scientific">Neomoorella stamsii</name>
    <dbReference type="NCBI Taxonomy" id="1266720"/>
    <lineage>
        <taxon>Bacteria</taxon>
        <taxon>Bacillati</taxon>
        <taxon>Bacillota</taxon>
        <taxon>Clostridia</taxon>
        <taxon>Neomoorellales</taxon>
        <taxon>Neomoorellaceae</taxon>
        <taxon>Neomoorella</taxon>
    </lineage>
</organism>
<dbReference type="CDD" id="cd02165">
    <property type="entry name" value="NMNAT"/>
    <property type="match status" value="1"/>
</dbReference>
<dbReference type="PANTHER" id="PTHR39321">
    <property type="entry name" value="NICOTINATE-NUCLEOTIDE ADENYLYLTRANSFERASE-RELATED"/>
    <property type="match status" value="1"/>
</dbReference>
<evidence type="ECO:0000256" key="7">
    <source>
        <dbReference type="ARBA" id="ARBA00022741"/>
    </source>
</evidence>
<dbReference type="FunFam" id="3.40.50.620:FF:000039">
    <property type="entry name" value="Probable nicotinate-nucleotide adenylyltransferase"/>
    <property type="match status" value="1"/>
</dbReference>
<dbReference type="InterPro" id="IPR004821">
    <property type="entry name" value="Cyt_trans-like"/>
</dbReference>
<gene>
    <name evidence="11 13" type="primary">nadD</name>
    <name evidence="13" type="ORF">MOST_05660</name>
</gene>
<reference evidence="13 14" key="1">
    <citation type="submission" date="2018-03" db="EMBL/GenBank/DDBJ databases">
        <title>Genome sequence of Moorella stamsii DSM 26217.</title>
        <authorList>
            <person name="Poehlein A."/>
            <person name="Daniel R."/>
        </authorList>
    </citation>
    <scope>NUCLEOTIDE SEQUENCE [LARGE SCALE GENOMIC DNA]</scope>
    <source>
        <strain evidence="14">DSM 26217</strain>
    </source>
</reference>
<dbReference type="NCBIfam" id="NF000840">
    <property type="entry name" value="PRK00071.1-3"/>
    <property type="match status" value="1"/>
</dbReference>
<comment type="caution">
    <text evidence="13">The sequence shown here is derived from an EMBL/GenBank/DDBJ whole genome shotgun (WGS) entry which is preliminary data.</text>
</comment>
<evidence type="ECO:0000256" key="6">
    <source>
        <dbReference type="ARBA" id="ARBA00022695"/>
    </source>
</evidence>
<accession>A0A9X7J5E9</accession>
<sequence>MMIIFNNGRQVDVRAGTCVPAPAGDEKGRKAGFNQELASASSHQLSTSNIPPPTSTLRVGIMGGTFDPIHFGHLVTAEAARWEFALEKVVFVPSGRPPHKKDYRVSDPEHRYQMTVLATASNPYFEVSRSEIDREGYSYTVDTVYEFRRFYGPEVQLFFITGADAILEILTWKDVDRLLKECHFIAATRPGFQLNRLGESRPMLPVEGRHRIHLIEVPALAISSTDIRWRVQNKKPIKYLLPEAVEDYIHRQGLYRPRDCGVYEKS</sequence>
<dbReference type="PANTHER" id="PTHR39321:SF3">
    <property type="entry name" value="PHOSPHOPANTETHEINE ADENYLYLTRANSFERASE"/>
    <property type="match status" value="1"/>
</dbReference>
<dbReference type="InterPro" id="IPR005248">
    <property type="entry name" value="NadD/NMNAT"/>
</dbReference>
<dbReference type="NCBIfam" id="TIGR00482">
    <property type="entry name" value="nicotinate (nicotinamide) nucleotide adenylyltransferase"/>
    <property type="match status" value="1"/>
</dbReference>
<keyword evidence="6 11" id="KW-0548">Nucleotidyltransferase</keyword>
<dbReference type="NCBIfam" id="TIGR00125">
    <property type="entry name" value="cyt_tran_rel"/>
    <property type="match status" value="1"/>
</dbReference>
<evidence type="ECO:0000313" key="13">
    <source>
        <dbReference type="EMBL" id="PRR76398.1"/>
    </source>
</evidence>
<dbReference type="Proteomes" id="UP000239430">
    <property type="component" value="Unassembled WGS sequence"/>
</dbReference>
<evidence type="ECO:0000313" key="14">
    <source>
        <dbReference type="Proteomes" id="UP000239430"/>
    </source>
</evidence>
<dbReference type="GO" id="GO:0004515">
    <property type="term" value="F:nicotinate-nucleotide adenylyltransferase activity"/>
    <property type="evidence" value="ECO:0007669"/>
    <property type="project" value="UniProtKB-UniRule"/>
</dbReference>
<evidence type="ECO:0000259" key="12">
    <source>
        <dbReference type="Pfam" id="PF01467"/>
    </source>
</evidence>
<evidence type="ECO:0000256" key="4">
    <source>
        <dbReference type="ARBA" id="ARBA00022642"/>
    </source>
</evidence>
<dbReference type="EC" id="2.7.7.18" evidence="11"/>
<dbReference type="Gene3D" id="3.40.50.620">
    <property type="entry name" value="HUPs"/>
    <property type="match status" value="1"/>
</dbReference>
<evidence type="ECO:0000256" key="8">
    <source>
        <dbReference type="ARBA" id="ARBA00022840"/>
    </source>
</evidence>
<dbReference type="SUPFAM" id="SSF52374">
    <property type="entry name" value="Nucleotidylyl transferase"/>
    <property type="match status" value="1"/>
</dbReference>
<evidence type="ECO:0000256" key="2">
    <source>
        <dbReference type="ARBA" id="ARBA00005019"/>
    </source>
</evidence>
<keyword evidence="4 11" id="KW-0662">Pyridine nucleotide biosynthesis</keyword>
<comment type="function">
    <text evidence="1 11">Catalyzes the reversible adenylation of nicotinate mononucleotide (NaMN) to nicotinic acid adenine dinucleotide (NaAD).</text>
</comment>
<keyword evidence="9 11" id="KW-0520">NAD</keyword>
<dbReference type="HAMAP" id="MF_00244">
    <property type="entry name" value="NaMN_adenylyltr"/>
    <property type="match status" value="1"/>
</dbReference>